<sequence length="404" mass="46006">MKPSKYSKKHGSNYTKKRNALLLKKLKAKQQSQNQSKPFKKKSLTRNKYWFAPKKHYLQKRPKQHVWKIPSAILLACLLMIILVVPTLIVIPYSKGDEKEAKAPPIASSEETTNQNMDLGSSPFSVSVMRSNVDKVEGVPLEEYVVGVVASEMPAEFEKEALKAQSLAARTYIVNQKLHGGGAIQESDVTDTVQHQVYKDEGQLQKLWGSDFEWKMKKVKEAVAETKGEIVTYKDTPITPAFFSTSNGYTENSEDYWENELPYLRSVESHWDEESPKYLDQKTFSIQQLEKALEVDLPNQFPLAVETTHTDSNRVEQLQLAKQTFSGREVREKLELRSSDFTIEQKNNHFIFTTKGFGHGIGMSQYGANGMAKEGKNYQDIVRYYYQDVKISTINDTAPTLVAK</sequence>
<dbReference type="NCBIfam" id="TIGR02669">
    <property type="entry name" value="SpoIID_LytB"/>
    <property type="match status" value="1"/>
</dbReference>
<reference evidence="5" key="1">
    <citation type="submission" date="2016-11" db="EMBL/GenBank/DDBJ databases">
        <title>Complete genome sequence of Virgibacillus pantothenticus 21D, a halophilic bacterium isolated from the deep hypersaline anoxic basin Discovery in the Mediterranean Sea.</title>
        <authorList>
            <person name="Zeaiter Z."/>
            <person name="Booth J.M."/>
            <person name="Prosdocimi E.M."/>
            <person name="Mapelli F."/>
            <person name="Fusi M."/>
            <person name="Daffonchio D."/>
            <person name="Borin S."/>
            <person name="Crotti E."/>
        </authorList>
    </citation>
    <scope>NUCLEOTIDE SEQUENCE [LARGE SCALE GENOMIC DNA]</scope>
    <source>
        <strain evidence="5">21D</strain>
    </source>
</reference>
<dbReference type="GO" id="GO:0030435">
    <property type="term" value="P:sporulation resulting in formation of a cellular spore"/>
    <property type="evidence" value="ECO:0007669"/>
    <property type="project" value="InterPro"/>
</dbReference>
<evidence type="ECO:0000259" key="3">
    <source>
        <dbReference type="Pfam" id="PF08486"/>
    </source>
</evidence>
<keyword evidence="2" id="KW-0472">Membrane</keyword>
<feature type="region of interest" description="Disordered" evidence="1">
    <location>
        <begin position="100"/>
        <end position="120"/>
    </location>
</feature>
<organism evidence="4 5">
    <name type="scientific">Virgibacillus dokdonensis</name>
    <dbReference type="NCBI Taxonomy" id="302167"/>
    <lineage>
        <taxon>Bacteria</taxon>
        <taxon>Bacillati</taxon>
        <taxon>Bacillota</taxon>
        <taxon>Bacilli</taxon>
        <taxon>Bacillales</taxon>
        <taxon>Bacillaceae</taxon>
        <taxon>Virgibacillus</taxon>
    </lineage>
</organism>
<dbReference type="RefSeq" id="WP_101932863.1">
    <property type="nucleotide sequence ID" value="NZ_CP018622.1"/>
</dbReference>
<dbReference type="PANTHER" id="PTHR30032">
    <property type="entry name" value="N-ACETYLMURAMOYL-L-ALANINE AMIDASE-RELATED"/>
    <property type="match status" value="1"/>
</dbReference>
<accession>A0A2K9J4X1</accession>
<dbReference type="Pfam" id="PF08486">
    <property type="entry name" value="SpoIID"/>
    <property type="match status" value="1"/>
</dbReference>
<gene>
    <name evidence="4" type="primary">lytB</name>
    <name evidence="4" type="ORF">A21D_00918</name>
</gene>
<dbReference type="InterPro" id="IPR014225">
    <property type="entry name" value="Spore_II_D_firmicutes"/>
</dbReference>
<dbReference type="InterPro" id="IPR013486">
    <property type="entry name" value="SpoIID/LytB"/>
</dbReference>
<dbReference type="Proteomes" id="UP000234237">
    <property type="component" value="Chromosome"/>
</dbReference>
<evidence type="ECO:0000256" key="1">
    <source>
        <dbReference type="SAM" id="MobiDB-lite"/>
    </source>
</evidence>
<dbReference type="STRING" id="302167.GCA_900166595_03799"/>
<feature type="domain" description="Sporulation stage II protein D amidase enhancer LytB N-terminal" evidence="3">
    <location>
        <begin position="131"/>
        <end position="233"/>
    </location>
</feature>
<dbReference type="InterPro" id="IPR051922">
    <property type="entry name" value="Bact_Sporulation_Assoc"/>
</dbReference>
<dbReference type="InterPro" id="IPR013693">
    <property type="entry name" value="SpoIID/LytB_N"/>
</dbReference>
<dbReference type="KEGG" id="vpn:A21D_00918"/>
<keyword evidence="2" id="KW-1133">Transmembrane helix</keyword>
<evidence type="ECO:0000313" key="5">
    <source>
        <dbReference type="Proteomes" id="UP000234237"/>
    </source>
</evidence>
<dbReference type="AlphaFoldDB" id="A0A2K9J4X1"/>
<evidence type="ECO:0000313" key="4">
    <source>
        <dbReference type="EMBL" id="AUJ24030.1"/>
    </source>
</evidence>
<protein>
    <submittedName>
        <fullName evidence="4">Amidase enhancer</fullName>
    </submittedName>
</protein>
<keyword evidence="2" id="KW-0812">Transmembrane</keyword>
<feature type="transmembrane region" description="Helical" evidence="2">
    <location>
        <begin position="69"/>
        <end position="93"/>
    </location>
</feature>
<feature type="compositionally biased region" description="Polar residues" evidence="1">
    <location>
        <begin position="109"/>
        <end position="120"/>
    </location>
</feature>
<proteinExistence type="predicted"/>
<name>A0A2K9J4X1_9BACI</name>
<dbReference type="EMBL" id="CP018622">
    <property type="protein sequence ID" value="AUJ24030.1"/>
    <property type="molecule type" value="Genomic_DNA"/>
</dbReference>
<dbReference type="PANTHER" id="PTHR30032:SF4">
    <property type="entry name" value="AMIDASE ENHANCER"/>
    <property type="match status" value="1"/>
</dbReference>
<dbReference type="NCBIfam" id="TIGR02870">
    <property type="entry name" value="spore_II_D"/>
    <property type="match status" value="1"/>
</dbReference>
<dbReference type="GO" id="GO:0030288">
    <property type="term" value="C:outer membrane-bounded periplasmic space"/>
    <property type="evidence" value="ECO:0007669"/>
    <property type="project" value="TreeGrafter"/>
</dbReference>
<evidence type="ECO:0000256" key="2">
    <source>
        <dbReference type="SAM" id="Phobius"/>
    </source>
</evidence>